<dbReference type="InterPro" id="IPR031709">
    <property type="entry name" value="PutAbiC"/>
</dbReference>
<name>A0AAE7A2T1_9VIRU</name>
<gene>
    <name evidence="3" type="ORF">vBVipaK_00005</name>
</gene>
<evidence type="ECO:0000313" key="4">
    <source>
        <dbReference type="Proteomes" id="UP000828801"/>
    </source>
</evidence>
<keyword evidence="2" id="KW-0812">Transmembrane</keyword>
<keyword evidence="1" id="KW-0175">Coiled coil</keyword>
<keyword evidence="2" id="KW-1133">Transmembrane helix</keyword>
<evidence type="ECO:0000256" key="2">
    <source>
        <dbReference type="SAM" id="Phobius"/>
    </source>
</evidence>
<feature type="transmembrane region" description="Helical" evidence="2">
    <location>
        <begin position="7"/>
        <end position="27"/>
    </location>
</feature>
<evidence type="ECO:0008006" key="5">
    <source>
        <dbReference type="Google" id="ProtNLM"/>
    </source>
</evidence>
<sequence length="282" mass="32695">MKIKSLSLLLIGGVVCAVLLYGGALIALTWPINNLSISSSGVFGDSFGVLTSLFSGLAFAGLIITIVMQRDELSLQRQELNLTREELSGQKEEMKAQNETLQIQRFENTFFKMLEFLDNCRRDIVFSSLHGRSYEGRDAIEKLYQILITSYFSTWSQQDFDRKSEFNDECRNLEGIVKEYNKFYEKNGDDLGQYYRTFYNLLKLVDRADFISDKSVYTNLLRAQLSRYELLLLFYNCISGYGSEKMAPLVKKYNILKYLEISLLPRENIEVFEEFIESNRIE</sequence>
<feature type="transmembrane region" description="Helical" evidence="2">
    <location>
        <begin position="47"/>
        <end position="68"/>
    </location>
</feature>
<dbReference type="EMBL" id="MT188664">
    <property type="protein sequence ID" value="QJD55403.1"/>
    <property type="molecule type" value="Genomic_DNA"/>
</dbReference>
<evidence type="ECO:0000256" key="1">
    <source>
        <dbReference type="SAM" id="Coils"/>
    </source>
</evidence>
<protein>
    <recommendedName>
        <fullName evidence="5">Phage abortive infection protein</fullName>
    </recommendedName>
</protein>
<dbReference type="Proteomes" id="UP000828801">
    <property type="component" value="Segment"/>
</dbReference>
<reference evidence="3" key="1">
    <citation type="submission" date="2020-03" db="EMBL/GenBank/DDBJ databases">
        <title>Dynamic changes in Inoviridae prophage during population succession and invasion of Pacific-native Vibrio parahaemolyticus into United States North Atlantic coastal areas.</title>
        <authorList>
            <person name="Means J."/>
            <person name="Marcinqiwicz A."/>
            <person name="Foxall R."/>
            <person name="Xu F."/>
            <person name="Jones S."/>
            <person name="Cooper V."/>
            <person name="Whistler C."/>
        </authorList>
    </citation>
    <scope>NUCLEOTIDE SEQUENCE</scope>
</reference>
<accession>A0AAE7A2T1</accession>
<proteinExistence type="predicted"/>
<organism evidence="3 4">
    <name type="scientific">Vibrio phage vB_VipaK</name>
    <dbReference type="NCBI Taxonomy" id="2729570"/>
    <lineage>
        <taxon>Viruses</taxon>
        <taxon>Monodnaviria</taxon>
        <taxon>Loebvirae</taxon>
        <taxon>Hofneiviricota</taxon>
        <taxon>Faserviricetes</taxon>
        <taxon>Tubulavirales</taxon>
        <taxon>Inoviridae</taxon>
        <taxon>Versovirus</taxon>
        <taxon>Versovirus VipaK</taxon>
    </lineage>
</organism>
<keyword evidence="4" id="KW-1185">Reference proteome</keyword>
<keyword evidence="2" id="KW-0472">Membrane</keyword>
<feature type="coiled-coil region" evidence="1">
    <location>
        <begin position="70"/>
        <end position="104"/>
    </location>
</feature>
<evidence type="ECO:0000313" key="3">
    <source>
        <dbReference type="EMBL" id="QJD55403.1"/>
    </source>
</evidence>
<dbReference type="Pfam" id="PF16872">
    <property type="entry name" value="putAbiC"/>
    <property type="match status" value="1"/>
</dbReference>